<dbReference type="AlphaFoldDB" id="A0A9W9DPI4"/>
<accession>A0A9W9DPI4</accession>
<organism evidence="1 2">
    <name type="scientific">Lentinula lateritia</name>
    <dbReference type="NCBI Taxonomy" id="40482"/>
    <lineage>
        <taxon>Eukaryota</taxon>
        <taxon>Fungi</taxon>
        <taxon>Dikarya</taxon>
        <taxon>Basidiomycota</taxon>
        <taxon>Agaricomycotina</taxon>
        <taxon>Agaricomycetes</taxon>
        <taxon>Agaricomycetidae</taxon>
        <taxon>Agaricales</taxon>
        <taxon>Marasmiineae</taxon>
        <taxon>Omphalotaceae</taxon>
        <taxon>Lentinula</taxon>
    </lineage>
</organism>
<gene>
    <name evidence="1" type="ORF">C8J55DRAFT_560705</name>
</gene>
<protein>
    <submittedName>
        <fullName evidence="1">Uncharacterized protein</fullName>
    </submittedName>
</protein>
<reference evidence="1" key="2">
    <citation type="journal article" date="2023" name="Proc. Natl. Acad. Sci. U.S.A.">
        <title>A global phylogenomic analysis of the shiitake genus Lentinula.</title>
        <authorList>
            <person name="Sierra-Patev S."/>
            <person name="Min B."/>
            <person name="Naranjo-Ortiz M."/>
            <person name="Looney B."/>
            <person name="Konkel Z."/>
            <person name="Slot J.C."/>
            <person name="Sakamoto Y."/>
            <person name="Steenwyk J.L."/>
            <person name="Rokas A."/>
            <person name="Carro J."/>
            <person name="Camarero S."/>
            <person name="Ferreira P."/>
            <person name="Molpeceres G."/>
            <person name="Ruiz-Duenas F.J."/>
            <person name="Serrano A."/>
            <person name="Henrissat B."/>
            <person name="Drula E."/>
            <person name="Hughes K.W."/>
            <person name="Mata J.L."/>
            <person name="Ishikawa N.K."/>
            <person name="Vargas-Isla R."/>
            <person name="Ushijima S."/>
            <person name="Smith C.A."/>
            <person name="Donoghue J."/>
            <person name="Ahrendt S."/>
            <person name="Andreopoulos W."/>
            <person name="He G."/>
            <person name="LaButti K."/>
            <person name="Lipzen A."/>
            <person name="Ng V."/>
            <person name="Riley R."/>
            <person name="Sandor L."/>
            <person name="Barry K."/>
            <person name="Martinez A.T."/>
            <person name="Xiao Y."/>
            <person name="Gibbons J.G."/>
            <person name="Terashima K."/>
            <person name="Grigoriev I.V."/>
            <person name="Hibbett D."/>
        </authorList>
    </citation>
    <scope>NUCLEOTIDE SEQUENCE</scope>
    <source>
        <strain evidence="1">Sp2 HRB7682 ss15</strain>
    </source>
</reference>
<comment type="caution">
    <text evidence="1">The sequence shown here is derived from an EMBL/GenBank/DDBJ whole genome shotgun (WGS) entry which is preliminary data.</text>
</comment>
<proteinExistence type="predicted"/>
<dbReference type="Proteomes" id="UP001150238">
    <property type="component" value="Unassembled WGS sequence"/>
</dbReference>
<sequence>MDQLNPDVLRIILFLLHESSRKSLFSFLTVNKRFYKCTLPYILRSLHLKIERSFTIPRIHALLEDDAALRFTRMITISGPCWYWDHTLKPFIDQDEDAKNWELVARLVSKVVHLTDLTIRFSNFDQRFPVVGILRALHTHHPSSKLSVYNWAPIINNFDAPFSDEPTEEEQELSQSPCLVTLHSEPILWDIQSYHVQEQKALRRMIWLAPHLEVISLTRLSPFDFEELDQLGAIGHRKVVRTIALKHVVLDARSLRYLSEFAYIHKLTSLFDVSPSPDFLYASASGSHDGGNLFSSLKHLRFNLNPWGHIPTVLAAALNLFLSSCPGLTSLSLVIPCHQEFDPNRDQNTWPLSLIFTTILSRHGQSLNTLRLHQAEEMFVESNSRTCLSVNELRQLRGMVPHLDELEFDVDRTGDGVHEQDIYAILASIRTLQRININLDLGLVPNANNANKPPHSGSEGIYPLIQADTVRTIWDTFMKNKVGLPLQEFILKVGNDFRQSFLMRKGERDDEDGVELEIYDEINERYRYM</sequence>
<reference evidence="1" key="1">
    <citation type="submission" date="2022-08" db="EMBL/GenBank/DDBJ databases">
        <authorList>
            <consortium name="DOE Joint Genome Institute"/>
            <person name="Min B."/>
            <person name="Riley R."/>
            <person name="Sierra-Patev S."/>
            <person name="Naranjo-Ortiz M."/>
            <person name="Looney B."/>
            <person name="Konkel Z."/>
            <person name="Slot J.C."/>
            <person name="Sakamoto Y."/>
            <person name="Steenwyk J.L."/>
            <person name="Rokas A."/>
            <person name="Carro J."/>
            <person name="Camarero S."/>
            <person name="Ferreira P."/>
            <person name="Molpeceres G."/>
            <person name="Ruiz-Duenas F.J."/>
            <person name="Serrano A."/>
            <person name="Henrissat B."/>
            <person name="Drula E."/>
            <person name="Hughes K.W."/>
            <person name="Mata J.L."/>
            <person name="Ishikawa N.K."/>
            <person name="Vargas-Isla R."/>
            <person name="Ushijima S."/>
            <person name="Smith C.A."/>
            <person name="Ahrendt S."/>
            <person name="Andreopoulos W."/>
            <person name="He G."/>
            <person name="Labutti K."/>
            <person name="Lipzen A."/>
            <person name="Ng V."/>
            <person name="Sandor L."/>
            <person name="Barry K."/>
            <person name="Martinez A.T."/>
            <person name="Xiao Y."/>
            <person name="Gibbons J.G."/>
            <person name="Terashima K."/>
            <person name="Hibbett D.S."/>
            <person name="Grigoriev I.V."/>
        </authorList>
    </citation>
    <scope>NUCLEOTIDE SEQUENCE</scope>
    <source>
        <strain evidence="1">Sp2 HRB7682 ss15</strain>
    </source>
</reference>
<evidence type="ECO:0000313" key="2">
    <source>
        <dbReference type="Proteomes" id="UP001150238"/>
    </source>
</evidence>
<name>A0A9W9DPI4_9AGAR</name>
<dbReference type="EMBL" id="JANVFS010000016">
    <property type="protein sequence ID" value="KAJ4479544.1"/>
    <property type="molecule type" value="Genomic_DNA"/>
</dbReference>
<dbReference type="InterPro" id="IPR032675">
    <property type="entry name" value="LRR_dom_sf"/>
</dbReference>
<evidence type="ECO:0000313" key="1">
    <source>
        <dbReference type="EMBL" id="KAJ4479544.1"/>
    </source>
</evidence>
<dbReference type="Gene3D" id="3.80.10.10">
    <property type="entry name" value="Ribonuclease Inhibitor"/>
    <property type="match status" value="1"/>
</dbReference>